<keyword evidence="1" id="KW-0812">Transmembrane</keyword>
<accession>A0AAE3N2H8</accession>
<dbReference type="Proteomes" id="UP001208771">
    <property type="component" value="Unassembled WGS sequence"/>
</dbReference>
<sequence length="72" mass="7686">MSSKPLNHVIPVPEHTEEMGPLTEGLLPIVIALLVLVGWIAAFFVFGYPGLIVPALTLVVLLGGLIIWVSRG</sequence>
<keyword evidence="1" id="KW-1133">Transmembrane helix</keyword>
<dbReference type="EMBL" id="JANFPI010000010">
    <property type="protein sequence ID" value="MCX8999613.1"/>
    <property type="molecule type" value="Genomic_DNA"/>
</dbReference>
<dbReference type="RefSeq" id="WP_306413115.1">
    <property type="nucleotide sequence ID" value="NZ_JANFPI010000010.1"/>
</dbReference>
<dbReference type="AlphaFoldDB" id="A0AAE3N2H8"/>
<reference evidence="2" key="1">
    <citation type="submission" date="2022-07" db="EMBL/GenBank/DDBJ databases">
        <title>Ectorhizobium quercum gen.nov., sp. nov.</title>
        <authorList>
            <person name="Ma T."/>
            <person name="Li Y."/>
        </authorList>
    </citation>
    <scope>NUCLEOTIDE SEQUENCE</scope>
    <source>
        <strain evidence="2">BDR2-2</strain>
    </source>
</reference>
<proteinExistence type="predicted"/>
<feature type="transmembrane region" description="Helical" evidence="1">
    <location>
        <begin position="25"/>
        <end position="45"/>
    </location>
</feature>
<comment type="caution">
    <text evidence="2">The sequence shown here is derived from an EMBL/GenBank/DDBJ whole genome shotgun (WGS) entry which is preliminary data.</text>
</comment>
<feature type="transmembrane region" description="Helical" evidence="1">
    <location>
        <begin position="51"/>
        <end position="69"/>
    </location>
</feature>
<evidence type="ECO:0000256" key="1">
    <source>
        <dbReference type="SAM" id="Phobius"/>
    </source>
</evidence>
<evidence type="ECO:0000313" key="2">
    <source>
        <dbReference type="EMBL" id="MCX8999613.1"/>
    </source>
</evidence>
<gene>
    <name evidence="2" type="ORF">NOF55_21130</name>
</gene>
<name>A0AAE3N2H8_9HYPH</name>
<keyword evidence="3" id="KW-1185">Reference proteome</keyword>
<protein>
    <submittedName>
        <fullName evidence="2">Uncharacterized protein</fullName>
    </submittedName>
</protein>
<organism evidence="2 3">
    <name type="scientific">Ectorhizobium quercum</name>
    <dbReference type="NCBI Taxonomy" id="2965071"/>
    <lineage>
        <taxon>Bacteria</taxon>
        <taxon>Pseudomonadati</taxon>
        <taxon>Pseudomonadota</taxon>
        <taxon>Alphaproteobacteria</taxon>
        <taxon>Hyphomicrobiales</taxon>
        <taxon>Rhizobiaceae</taxon>
        <taxon>Ectorhizobium</taxon>
    </lineage>
</organism>
<evidence type="ECO:0000313" key="3">
    <source>
        <dbReference type="Proteomes" id="UP001208771"/>
    </source>
</evidence>
<keyword evidence="1" id="KW-0472">Membrane</keyword>